<evidence type="ECO:0000256" key="3">
    <source>
        <dbReference type="RuleBase" id="RU003932"/>
    </source>
</evidence>
<organism evidence="7 8">
    <name type="scientific">Polysphondylium violaceum</name>
    <dbReference type="NCBI Taxonomy" id="133409"/>
    <lineage>
        <taxon>Eukaryota</taxon>
        <taxon>Amoebozoa</taxon>
        <taxon>Evosea</taxon>
        <taxon>Eumycetozoa</taxon>
        <taxon>Dictyostelia</taxon>
        <taxon>Dictyosteliales</taxon>
        <taxon>Dictyosteliaceae</taxon>
        <taxon>Polysphondylium</taxon>
    </lineage>
</organism>
<evidence type="ECO:0000259" key="6">
    <source>
        <dbReference type="PROSITE" id="PS51718"/>
    </source>
</evidence>
<evidence type="ECO:0000256" key="1">
    <source>
        <dbReference type="ARBA" id="ARBA00022741"/>
    </source>
</evidence>
<dbReference type="OrthoDB" id="5061070at2759"/>
<dbReference type="GO" id="GO:0006909">
    <property type="term" value="P:phagocytosis"/>
    <property type="evidence" value="ECO:0007669"/>
    <property type="project" value="TreeGrafter"/>
</dbReference>
<dbReference type="SMART" id="SM00302">
    <property type="entry name" value="GED"/>
    <property type="match status" value="1"/>
</dbReference>
<evidence type="ECO:0000313" key="7">
    <source>
        <dbReference type="EMBL" id="KAF2075389.1"/>
    </source>
</evidence>
<dbReference type="PROSITE" id="PS51388">
    <property type="entry name" value="GED"/>
    <property type="match status" value="1"/>
</dbReference>
<dbReference type="Gene3D" id="3.40.50.300">
    <property type="entry name" value="P-loop containing nucleotide triphosphate hydrolases"/>
    <property type="match status" value="1"/>
</dbReference>
<dbReference type="InterPro" id="IPR027417">
    <property type="entry name" value="P-loop_NTPase"/>
</dbReference>
<keyword evidence="1 3" id="KW-0547">Nucleotide-binding</keyword>
<dbReference type="Proteomes" id="UP000695562">
    <property type="component" value="Unassembled WGS sequence"/>
</dbReference>
<dbReference type="GO" id="GO:0048312">
    <property type="term" value="P:intracellular distribution of mitochondria"/>
    <property type="evidence" value="ECO:0007669"/>
    <property type="project" value="TreeGrafter"/>
</dbReference>
<dbReference type="InterPro" id="IPR019762">
    <property type="entry name" value="Dynamin_GTPase_CS"/>
</dbReference>
<name>A0A8J4V8T6_9MYCE</name>
<evidence type="ECO:0000259" key="5">
    <source>
        <dbReference type="PROSITE" id="PS51388"/>
    </source>
</evidence>
<dbReference type="GO" id="GO:0016559">
    <property type="term" value="P:peroxisome fission"/>
    <property type="evidence" value="ECO:0007669"/>
    <property type="project" value="TreeGrafter"/>
</dbReference>
<dbReference type="InterPro" id="IPR022812">
    <property type="entry name" value="Dynamin"/>
</dbReference>
<dbReference type="Pfam" id="PF02212">
    <property type="entry name" value="GED"/>
    <property type="match status" value="1"/>
</dbReference>
<feature type="domain" description="GED" evidence="5">
    <location>
        <begin position="691"/>
        <end position="782"/>
    </location>
</feature>
<dbReference type="Pfam" id="PF01031">
    <property type="entry name" value="Dynamin_M"/>
    <property type="match status" value="1"/>
</dbReference>
<dbReference type="Gene3D" id="1.20.120.1240">
    <property type="entry name" value="Dynamin, middle domain"/>
    <property type="match status" value="1"/>
</dbReference>
<proteinExistence type="inferred from homology"/>
<dbReference type="PANTHER" id="PTHR11566:SF56">
    <property type="entry name" value="DYNAMIN-B"/>
    <property type="match status" value="1"/>
</dbReference>
<dbReference type="FunFam" id="3.40.50.300:FF:001027">
    <property type="entry name" value="dynamin-related protein 3A"/>
    <property type="match status" value="1"/>
</dbReference>
<evidence type="ECO:0000256" key="4">
    <source>
        <dbReference type="SAM" id="MobiDB-lite"/>
    </source>
</evidence>
<gene>
    <name evidence="7" type="ORF">CYY_003313</name>
</gene>
<dbReference type="PROSITE" id="PS00410">
    <property type="entry name" value="G_DYNAMIN_1"/>
    <property type="match status" value="1"/>
</dbReference>
<keyword evidence="2 3" id="KW-0342">GTP-binding</keyword>
<dbReference type="SMART" id="SM00053">
    <property type="entry name" value="DYNc"/>
    <property type="match status" value="1"/>
</dbReference>
<dbReference type="SUPFAM" id="SSF52540">
    <property type="entry name" value="P-loop containing nucleoside triphosphate hydrolases"/>
    <property type="match status" value="1"/>
</dbReference>
<evidence type="ECO:0000256" key="2">
    <source>
        <dbReference type="ARBA" id="ARBA00023134"/>
    </source>
</evidence>
<dbReference type="GO" id="GO:0008017">
    <property type="term" value="F:microtubule binding"/>
    <property type="evidence" value="ECO:0007669"/>
    <property type="project" value="TreeGrafter"/>
</dbReference>
<reference evidence="7" key="1">
    <citation type="submission" date="2020-01" db="EMBL/GenBank/DDBJ databases">
        <title>Development of genomics and gene disruption for Polysphondylium violaceum indicates a role for the polyketide synthase stlB in stalk morphogenesis.</title>
        <authorList>
            <person name="Narita B."/>
            <person name="Kawabe Y."/>
            <person name="Kin K."/>
            <person name="Saito T."/>
            <person name="Gibbs R."/>
            <person name="Kuspa A."/>
            <person name="Muzny D."/>
            <person name="Queller D."/>
            <person name="Richards S."/>
            <person name="Strassman J."/>
            <person name="Sucgang R."/>
            <person name="Worley K."/>
            <person name="Schaap P."/>
        </authorList>
    </citation>
    <scope>NUCLEOTIDE SEQUENCE</scope>
    <source>
        <strain evidence="7">QSvi11</strain>
    </source>
</reference>
<feature type="domain" description="Dynamin-type G" evidence="6">
    <location>
        <begin position="138"/>
        <end position="405"/>
    </location>
</feature>
<protein>
    <submittedName>
        <fullName evidence="7">Uncharacterized protein</fullName>
    </submittedName>
</protein>
<dbReference type="InterPro" id="IPR030381">
    <property type="entry name" value="G_DYNAMIN_dom"/>
</dbReference>
<dbReference type="AlphaFoldDB" id="A0A8J4V8T6"/>
<dbReference type="InterPro" id="IPR001401">
    <property type="entry name" value="Dynamin_GTPase"/>
</dbReference>
<dbReference type="GO" id="GO:0016020">
    <property type="term" value="C:membrane"/>
    <property type="evidence" value="ECO:0007669"/>
    <property type="project" value="TreeGrafter"/>
</dbReference>
<dbReference type="PRINTS" id="PR00195">
    <property type="entry name" value="DYNAMIN"/>
</dbReference>
<dbReference type="CDD" id="cd08771">
    <property type="entry name" value="DLP_1"/>
    <property type="match status" value="1"/>
</dbReference>
<sequence>MLTSVSPAIVQSGLTHVLTNPQLVVSSLLTASKYTSRSKRYYYKTSNINNNNNNNRILIRTKNSNNVKQQKPSNNNIYKYNLSKDNEIDKLNYQTRTYSSSNKTNLMYKNDYDHQVVGYSLLPVINKLQENAALIGSEITLPQIVVIGSQSSGKSSVLENLVGRDFLPRGSGLVTRRPLILQLNKSEGQEEWGEFGHTGNIKFTFEGIKQEIEAETSRVAGPNKDISPEPIVLKIYSPNVVPLTLVDTPGITRVPIGDQALNIEEKIRTMITEYIQNPNCIILAVTSANQDIVTSDAIQMARNIDPLGQRTIGVLTKIDLMDKGTDALDILLGNTIPLKLGFVGVVNRSQSDINLNKPIHTMLKDEMKFFESHPVYNRILHQAGTKYLAQKCNKILTKHIRETFPLVKSQIKQLIKKYQQELEKYGDPIPERQVDKQRLLYQHLNKFATQFTQDLEGNDELNTDNINGGARIRYVFSKAFKANKEKPFEWLTDQQLRVALRNASGLRSTMFIPQKTFDSLIKSQIERLKEPALICSELVLDELLRILIHVESDTLARFPVLRDRIVEVSNNVLRKLLNPTNEMISSIVDAESNFINTSHPNYLVEMNKLMSAAANTNDHSYQYEQPKPAPPAQQSSGILSRIFGSGSKTTDKPHTTNPNNVHNNPHHKHHQKPQEMYGLDESMTEDERRQIHLLRNLLMAYYNIAQFNVQENTMKIINLSLIEKAKHVLQKELVSQLYDENLVEHLLRENELVMAKRNECIYKLEILKKAKKSLSAEVKELPLNLY</sequence>
<dbReference type="PROSITE" id="PS51718">
    <property type="entry name" value="G_DYNAMIN_2"/>
    <property type="match status" value="1"/>
</dbReference>
<dbReference type="GO" id="GO:0005737">
    <property type="term" value="C:cytoplasm"/>
    <property type="evidence" value="ECO:0007669"/>
    <property type="project" value="TreeGrafter"/>
</dbReference>
<feature type="region of interest" description="Disordered" evidence="4">
    <location>
        <begin position="642"/>
        <end position="674"/>
    </location>
</feature>
<dbReference type="GO" id="GO:0005874">
    <property type="term" value="C:microtubule"/>
    <property type="evidence" value="ECO:0007669"/>
    <property type="project" value="TreeGrafter"/>
</dbReference>
<dbReference type="GO" id="GO:0000266">
    <property type="term" value="P:mitochondrial fission"/>
    <property type="evidence" value="ECO:0007669"/>
    <property type="project" value="TreeGrafter"/>
</dbReference>
<dbReference type="InterPro" id="IPR020850">
    <property type="entry name" value="GED_dom"/>
</dbReference>
<dbReference type="GO" id="GO:0003924">
    <property type="term" value="F:GTPase activity"/>
    <property type="evidence" value="ECO:0007669"/>
    <property type="project" value="InterPro"/>
</dbReference>
<accession>A0A8J4V8T6</accession>
<dbReference type="EMBL" id="AJWJ01000102">
    <property type="protein sequence ID" value="KAF2075389.1"/>
    <property type="molecule type" value="Genomic_DNA"/>
</dbReference>
<evidence type="ECO:0000313" key="8">
    <source>
        <dbReference type="Proteomes" id="UP000695562"/>
    </source>
</evidence>
<dbReference type="GO" id="GO:0005525">
    <property type="term" value="F:GTP binding"/>
    <property type="evidence" value="ECO:0007669"/>
    <property type="project" value="UniProtKB-KW"/>
</dbReference>
<dbReference type="InterPro" id="IPR000375">
    <property type="entry name" value="Dynamin_stalk"/>
</dbReference>
<comment type="similarity">
    <text evidence="3">Belongs to the TRAFAC class dynamin-like GTPase superfamily. Dynamin/Fzo/YdjA family.</text>
</comment>
<dbReference type="InterPro" id="IPR045063">
    <property type="entry name" value="Dynamin_N"/>
</dbReference>
<dbReference type="Pfam" id="PF00350">
    <property type="entry name" value="Dynamin_N"/>
    <property type="match status" value="1"/>
</dbReference>
<keyword evidence="8" id="KW-1185">Reference proteome</keyword>
<dbReference type="PANTHER" id="PTHR11566">
    <property type="entry name" value="DYNAMIN"/>
    <property type="match status" value="1"/>
</dbReference>
<comment type="caution">
    <text evidence="7">The sequence shown here is derived from an EMBL/GenBank/DDBJ whole genome shotgun (WGS) entry which is preliminary data.</text>
</comment>
<dbReference type="InterPro" id="IPR003130">
    <property type="entry name" value="GED"/>
</dbReference>